<reference evidence="4" key="1">
    <citation type="submission" date="2011-07" db="EMBL/GenBank/DDBJ databases">
        <authorList>
            <consortium name="Caenorhabditis brenneri Sequencing and Analysis Consortium"/>
            <person name="Wilson R.K."/>
        </authorList>
    </citation>
    <scope>NUCLEOTIDE SEQUENCE [LARGE SCALE GENOMIC DNA]</scope>
    <source>
        <strain evidence="4">PB2801</strain>
    </source>
</reference>
<dbReference type="InParanoid" id="G0MDR2"/>
<feature type="compositionally biased region" description="Polar residues" evidence="1">
    <location>
        <begin position="280"/>
        <end position="295"/>
    </location>
</feature>
<evidence type="ECO:0000313" key="4">
    <source>
        <dbReference type="Proteomes" id="UP000008068"/>
    </source>
</evidence>
<dbReference type="eggNOG" id="ENOG502R26M">
    <property type="taxonomic scope" value="Eukaryota"/>
</dbReference>
<dbReference type="HOGENOM" id="CLU_880625_0_0_1"/>
<evidence type="ECO:0008006" key="5">
    <source>
        <dbReference type="Google" id="ProtNLM"/>
    </source>
</evidence>
<evidence type="ECO:0000256" key="2">
    <source>
        <dbReference type="SAM" id="SignalP"/>
    </source>
</evidence>
<feature type="chain" id="PRO_5003403014" description="SCP domain-containing protein" evidence="2">
    <location>
        <begin position="18"/>
        <end position="316"/>
    </location>
</feature>
<evidence type="ECO:0000256" key="1">
    <source>
        <dbReference type="SAM" id="MobiDB-lite"/>
    </source>
</evidence>
<protein>
    <recommendedName>
        <fullName evidence="5">SCP domain-containing protein</fullName>
    </recommendedName>
</protein>
<dbReference type="InterPro" id="IPR035940">
    <property type="entry name" value="CAP_sf"/>
</dbReference>
<dbReference type="AlphaFoldDB" id="G0MDR2"/>
<accession>G0MDR2</accession>
<name>G0MDR2_CAEBE</name>
<dbReference type="EMBL" id="GL379790">
    <property type="protein sequence ID" value="EGT49422.1"/>
    <property type="molecule type" value="Genomic_DNA"/>
</dbReference>
<proteinExistence type="predicted"/>
<feature type="region of interest" description="Disordered" evidence="1">
    <location>
        <begin position="270"/>
        <end position="295"/>
    </location>
</feature>
<dbReference type="OrthoDB" id="10371676at2759"/>
<keyword evidence="2" id="KW-0732">Signal</keyword>
<organism evidence="4">
    <name type="scientific">Caenorhabditis brenneri</name>
    <name type="common">Nematode worm</name>
    <dbReference type="NCBI Taxonomy" id="135651"/>
    <lineage>
        <taxon>Eukaryota</taxon>
        <taxon>Metazoa</taxon>
        <taxon>Ecdysozoa</taxon>
        <taxon>Nematoda</taxon>
        <taxon>Chromadorea</taxon>
        <taxon>Rhabditida</taxon>
        <taxon>Rhabditina</taxon>
        <taxon>Rhabditomorpha</taxon>
        <taxon>Rhabditoidea</taxon>
        <taxon>Rhabditidae</taxon>
        <taxon>Peloderinae</taxon>
        <taxon>Caenorhabditis</taxon>
    </lineage>
</organism>
<feature type="signal peptide" evidence="2">
    <location>
        <begin position="1"/>
        <end position="17"/>
    </location>
</feature>
<keyword evidence="4" id="KW-1185">Reference proteome</keyword>
<dbReference type="Proteomes" id="UP000008068">
    <property type="component" value="Unassembled WGS sequence"/>
</dbReference>
<dbReference type="Gene3D" id="3.40.33.10">
    <property type="entry name" value="CAP"/>
    <property type="match status" value="1"/>
</dbReference>
<feature type="compositionally biased region" description="Basic and acidic residues" evidence="1">
    <location>
        <begin position="270"/>
        <end position="279"/>
    </location>
</feature>
<gene>
    <name evidence="3" type="ORF">CAEBREN_23546</name>
</gene>
<sequence length="316" mass="35156">MILQLCLFSLLFPMVFSGMTPHEFVEKVNEKRKELAEKIQLGNMRELIWDKDLAVSVVDSWKNETLRNKENVDFVNINSFEEVLSSLNDSVGKDRQNLIEYSTTYFAPFLAPLHDRIGCSEVPEENAYHQYCYFTPIAPVKEMFDNFGAPGTRCSDGYVNVNGLCRVVTTTTSTSTTKKVSPIKEVFDTFGAPGTRCSPGYEGVNGLCRFVKTTTTAPAPTTEKVAVTTVQPSTKTSDVVNQETTSTTTAPEPTTERVTVDIVQQITKTSDIDHQKTSDSDITTPQTSADDALSSGSTHSFLDIFLFFMFISFLLY</sequence>
<evidence type="ECO:0000313" key="3">
    <source>
        <dbReference type="EMBL" id="EGT49422.1"/>
    </source>
</evidence>